<evidence type="ECO:0000313" key="3">
    <source>
        <dbReference type="Proteomes" id="UP000494206"/>
    </source>
</evidence>
<accession>A0A8S1F452</accession>
<keyword evidence="1" id="KW-1133">Transmembrane helix</keyword>
<dbReference type="Proteomes" id="UP000494206">
    <property type="component" value="Unassembled WGS sequence"/>
</dbReference>
<evidence type="ECO:0000256" key="1">
    <source>
        <dbReference type="SAM" id="Phobius"/>
    </source>
</evidence>
<dbReference type="AlphaFoldDB" id="A0A8S1F452"/>
<proteinExistence type="predicted"/>
<feature type="transmembrane region" description="Helical" evidence="1">
    <location>
        <begin position="72"/>
        <end position="94"/>
    </location>
</feature>
<keyword evidence="3" id="KW-1185">Reference proteome</keyword>
<organism evidence="2 3">
    <name type="scientific">Caenorhabditis bovis</name>
    <dbReference type="NCBI Taxonomy" id="2654633"/>
    <lineage>
        <taxon>Eukaryota</taxon>
        <taxon>Metazoa</taxon>
        <taxon>Ecdysozoa</taxon>
        <taxon>Nematoda</taxon>
        <taxon>Chromadorea</taxon>
        <taxon>Rhabditida</taxon>
        <taxon>Rhabditina</taxon>
        <taxon>Rhabditomorpha</taxon>
        <taxon>Rhabditoidea</taxon>
        <taxon>Rhabditidae</taxon>
        <taxon>Peloderinae</taxon>
        <taxon>Caenorhabditis</taxon>
    </lineage>
</organism>
<sequence length="236" mass="25976">MRLLKLKAKTSTSDSPTIVVPNEVATTTLPSTKISSSSCSIGASAMCREICSKINETIFSANERIRFSTIDITLAGIDGLLLLILIALVVYYFVKLKSKSDANENSPTVDMDRSTRMMAQPMDPATNALLSNPVYMAKYNAFKEARDKEYAEDVKQINQAKKSTIYIPNEINDIDLVARVSNRDINLDKVFYDPKNNEQFEIGSDVDEVELEPSTMATIATSVMDSAMTKTKGGSC</sequence>
<protein>
    <submittedName>
        <fullName evidence="2">Uncharacterized protein</fullName>
    </submittedName>
</protein>
<keyword evidence="1" id="KW-0472">Membrane</keyword>
<evidence type="ECO:0000313" key="2">
    <source>
        <dbReference type="EMBL" id="CAB3406898.1"/>
    </source>
</evidence>
<name>A0A8S1F452_9PELO</name>
<dbReference type="EMBL" id="CADEPM010000005">
    <property type="protein sequence ID" value="CAB3406898.1"/>
    <property type="molecule type" value="Genomic_DNA"/>
</dbReference>
<reference evidence="2 3" key="1">
    <citation type="submission" date="2020-04" db="EMBL/GenBank/DDBJ databases">
        <authorList>
            <person name="Laetsch R D."/>
            <person name="Stevens L."/>
            <person name="Kumar S."/>
            <person name="Blaxter L. M."/>
        </authorList>
    </citation>
    <scope>NUCLEOTIDE SEQUENCE [LARGE SCALE GENOMIC DNA]</scope>
</reference>
<dbReference type="OrthoDB" id="5877566at2759"/>
<keyword evidence="1" id="KW-0812">Transmembrane</keyword>
<comment type="caution">
    <text evidence="2">The sequence shown here is derived from an EMBL/GenBank/DDBJ whole genome shotgun (WGS) entry which is preliminary data.</text>
</comment>
<gene>
    <name evidence="2" type="ORF">CBOVIS_LOCUS8905</name>
</gene>